<organism evidence="2">
    <name type="scientific">Oscillatoriales cyanobacterium SpSt-418</name>
    <dbReference type="NCBI Taxonomy" id="2282169"/>
    <lineage>
        <taxon>Bacteria</taxon>
        <taxon>Bacillati</taxon>
        <taxon>Cyanobacteriota</taxon>
        <taxon>Cyanophyceae</taxon>
        <taxon>Oscillatoriophycideae</taxon>
        <taxon>Oscillatoriales</taxon>
    </lineage>
</organism>
<reference evidence="2" key="1">
    <citation type="journal article" date="2020" name="mSystems">
        <title>Genome- and Community-Level Interaction Insights into Carbon Utilization and Element Cycling Functions of Hydrothermarchaeota in Hydrothermal Sediment.</title>
        <authorList>
            <person name="Zhou Z."/>
            <person name="Liu Y."/>
            <person name="Xu W."/>
            <person name="Pan J."/>
            <person name="Luo Z.H."/>
            <person name="Li M."/>
        </authorList>
    </citation>
    <scope>NUCLEOTIDE SEQUENCE [LARGE SCALE GENOMIC DNA]</scope>
    <source>
        <strain evidence="2">SpSt-418</strain>
    </source>
</reference>
<sequence length="165" mass="17879">MENSSIPIKLALTASCFSLSGALLALPMSPIKTPGASLMLKVESTAPEAAQTALKPGTYWGGGSRYLSIAQRGDRYCLQGASPNGVLVTSLQPINAEQYQAYETNWKLQQRGDVLLFGAMEYQPKGELDPASLFPELNECLESQTGYFKQVWSREAASEVVSPEK</sequence>
<feature type="chain" id="PRO_5027811407" evidence="1">
    <location>
        <begin position="26"/>
        <end position="165"/>
    </location>
</feature>
<dbReference type="EMBL" id="DSRU01000142">
    <property type="protein sequence ID" value="HFM98063.1"/>
    <property type="molecule type" value="Genomic_DNA"/>
</dbReference>
<gene>
    <name evidence="2" type="ORF">ENR64_09975</name>
</gene>
<name>A0A7C3KDY8_9CYAN</name>
<accession>A0A7C3KDY8</accession>
<evidence type="ECO:0000313" key="2">
    <source>
        <dbReference type="EMBL" id="HFM98063.1"/>
    </source>
</evidence>
<protein>
    <submittedName>
        <fullName evidence="2">Uncharacterized protein</fullName>
    </submittedName>
</protein>
<dbReference type="AlphaFoldDB" id="A0A7C3KDY8"/>
<proteinExistence type="predicted"/>
<comment type="caution">
    <text evidence="2">The sequence shown here is derived from an EMBL/GenBank/DDBJ whole genome shotgun (WGS) entry which is preliminary data.</text>
</comment>
<evidence type="ECO:0000256" key="1">
    <source>
        <dbReference type="SAM" id="SignalP"/>
    </source>
</evidence>
<feature type="signal peptide" evidence="1">
    <location>
        <begin position="1"/>
        <end position="25"/>
    </location>
</feature>
<keyword evidence="1" id="KW-0732">Signal</keyword>